<dbReference type="Proteomes" id="UP000032680">
    <property type="component" value="Unassembled WGS sequence"/>
</dbReference>
<dbReference type="EMBL" id="BANB01000833">
    <property type="protein sequence ID" value="GAN78420.1"/>
    <property type="molecule type" value="Genomic_DNA"/>
</dbReference>
<dbReference type="AlphaFoldDB" id="A0A0D6P9I2"/>
<reference evidence="1 2" key="1">
    <citation type="submission" date="2012-11" db="EMBL/GenBank/DDBJ databases">
        <title>Whole genome sequence of Acidisphaera rubrifaciens HS-AP3.</title>
        <authorList>
            <person name="Azuma Y."/>
            <person name="Higashiura N."/>
            <person name="Hirakawa H."/>
            <person name="Matsushita K."/>
        </authorList>
    </citation>
    <scope>NUCLEOTIDE SEQUENCE [LARGE SCALE GENOMIC DNA]</scope>
    <source>
        <strain evidence="1 2">HS-AP3</strain>
    </source>
</reference>
<gene>
    <name evidence="1" type="ORF">Asru_0835_01</name>
</gene>
<evidence type="ECO:0000313" key="1">
    <source>
        <dbReference type="EMBL" id="GAN78420.1"/>
    </source>
</evidence>
<comment type="caution">
    <text evidence="1">The sequence shown here is derived from an EMBL/GenBank/DDBJ whole genome shotgun (WGS) entry which is preliminary data.</text>
</comment>
<dbReference type="RefSeq" id="WP_048863055.1">
    <property type="nucleotide sequence ID" value="NZ_BANB01000833.1"/>
</dbReference>
<keyword evidence="2" id="KW-1185">Reference proteome</keyword>
<evidence type="ECO:0000313" key="2">
    <source>
        <dbReference type="Proteomes" id="UP000032680"/>
    </source>
</evidence>
<name>A0A0D6P9I2_9PROT</name>
<protein>
    <submittedName>
        <fullName evidence="1">Uncharacterized protein</fullName>
    </submittedName>
</protein>
<accession>A0A0D6P9I2</accession>
<sequence>MDGPAARAGWHAVERGASRLARWTDGHAELALPPVAGPATLTLTVAPLPAYPAADLAIAA</sequence>
<proteinExistence type="predicted"/>
<organism evidence="1 2">
    <name type="scientific">Acidisphaera rubrifaciens HS-AP3</name>
    <dbReference type="NCBI Taxonomy" id="1231350"/>
    <lineage>
        <taxon>Bacteria</taxon>
        <taxon>Pseudomonadati</taxon>
        <taxon>Pseudomonadota</taxon>
        <taxon>Alphaproteobacteria</taxon>
        <taxon>Acetobacterales</taxon>
        <taxon>Acetobacteraceae</taxon>
        <taxon>Acidisphaera</taxon>
    </lineage>
</organism>